<proteinExistence type="predicted"/>
<reference evidence="1" key="1">
    <citation type="submission" date="2018-05" db="EMBL/GenBank/DDBJ databases">
        <authorList>
            <person name="Lanie J.A."/>
            <person name="Ng W.-L."/>
            <person name="Kazmierczak K.M."/>
            <person name="Andrzejewski T.M."/>
            <person name="Davidsen T.M."/>
            <person name="Wayne K.J."/>
            <person name="Tettelin H."/>
            <person name="Glass J.I."/>
            <person name="Rusch D."/>
            <person name="Podicherti R."/>
            <person name="Tsui H.-C.T."/>
            <person name="Winkler M.E."/>
        </authorList>
    </citation>
    <scope>NUCLEOTIDE SEQUENCE</scope>
</reference>
<accession>A0A382KPS3</accession>
<gene>
    <name evidence="1" type="ORF">METZ01_LOCUS278419</name>
</gene>
<dbReference type="EMBL" id="UINC01081576">
    <property type="protein sequence ID" value="SVC25565.1"/>
    <property type="molecule type" value="Genomic_DNA"/>
</dbReference>
<dbReference type="AlphaFoldDB" id="A0A382KPS3"/>
<evidence type="ECO:0000313" key="1">
    <source>
        <dbReference type="EMBL" id="SVC25565.1"/>
    </source>
</evidence>
<protein>
    <submittedName>
        <fullName evidence="1">Uncharacterized protein</fullName>
    </submittedName>
</protein>
<name>A0A382KPS3_9ZZZZ</name>
<organism evidence="1">
    <name type="scientific">marine metagenome</name>
    <dbReference type="NCBI Taxonomy" id="408172"/>
    <lineage>
        <taxon>unclassified sequences</taxon>
        <taxon>metagenomes</taxon>
        <taxon>ecological metagenomes</taxon>
    </lineage>
</organism>
<sequence length="306" mass="33843">MNLKVLPVALLLLCLPLSGCITADEISDLTDDDGYIDDETELLDPGEDGYCGDLDGDGEPDCPLSGYTPGTNPWWCNSTGIGGHHVDPAYEGQSKGLLEPTACEELTYELKAAIEWASQWPTLADAEGDGYSMAVGYVEGMGTHHVVLNGFSMEDSDFDSQAPEFTGTRLDAVFEFDKPEFLMYSGEEPDSALVGFAWYVLAPADSPPEGFTGSNDWWHRHDSLCFQTDKFLVVGENLDEQVCEERAGTNVNLQEFWMVHAWIVRPWLTYDDVFTNHHPCLLEDGPEQDAEAECWAESTEHVGHDI</sequence>